<protein>
    <recommendedName>
        <fullName evidence="2 8">Shikimate dehydrogenase (NADP(+))</fullName>
        <shortName evidence="8">SDH</shortName>
        <ecNumber evidence="2 8">1.1.1.25</ecNumber>
    </recommendedName>
</protein>
<dbReference type="GO" id="GO:0009423">
    <property type="term" value="P:chorismate biosynthetic process"/>
    <property type="evidence" value="ECO:0007669"/>
    <property type="project" value="UniProtKB-UniRule"/>
</dbReference>
<keyword evidence="4 8" id="KW-0521">NADP</keyword>
<dbReference type="GO" id="GO:0008652">
    <property type="term" value="P:amino acid biosynthetic process"/>
    <property type="evidence" value="ECO:0007669"/>
    <property type="project" value="UniProtKB-KW"/>
</dbReference>
<dbReference type="RefSeq" id="WP_188498098.1">
    <property type="nucleotide sequence ID" value="NZ_BMFV01000024.1"/>
</dbReference>
<accession>A0A8J3EN30</accession>
<dbReference type="PANTHER" id="PTHR21089">
    <property type="entry name" value="SHIKIMATE DEHYDROGENASE"/>
    <property type="match status" value="1"/>
</dbReference>
<comment type="similarity">
    <text evidence="8">Belongs to the shikimate dehydrogenase family.</text>
</comment>
<dbReference type="SUPFAM" id="SSF51735">
    <property type="entry name" value="NAD(P)-binding Rossmann-fold domains"/>
    <property type="match status" value="1"/>
</dbReference>
<comment type="function">
    <text evidence="8">Involved in the biosynthesis of the chorismate, which leads to the biosynthesis of aromatic amino acids. Catalyzes the reversible NADPH linked reduction of 3-dehydroshikimate (DHSA) to yield shikimate (SA).</text>
</comment>
<dbReference type="InterPro" id="IPR041121">
    <property type="entry name" value="SDH_C"/>
</dbReference>
<dbReference type="GO" id="GO:0004764">
    <property type="term" value="F:shikimate 3-dehydrogenase (NADP+) activity"/>
    <property type="evidence" value="ECO:0007669"/>
    <property type="project" value="UniProtKB-UniRule"/>
</dbReference>
<dbReference type="Gene3D" id="3.40.50.10860">
    <property type="entry name" value="Leucine Dehydrogenase, chain A, domain 1"/>
    <property type="match status" value="1"/>
</dbReference>
<dbReference type="GO" id="GO:0019632">
    <property type="term" value="P:shikimate metabolic process"/>
    <property type="evidence" value="ECO:0007669"/>
    <property type="project" value="InterPro"/>
</dbReference>
<feature type="binding site" evidence="8">
    <location>
        <position position="103"/>
    </location>
    <ligand>
        <name>shikimate</name>
        <dbReference type="ChEBI" id="CHEBI:36208"/>
    </ligand>
</feature>
<dbReference type="InterPro" id="IPR006151">
    <property type="entry name" value="Shikm_DH/Glu-tRNA_Rdtase"/>
</dbReference>
<dbReference type="NCBIfam" id="TIGR00507">
    <property type="entry name" value="aroE"/>
    <property type="match status" value="1"/>
</dbReference>
<dbReference type="InterPro" id="IPR046346">
    <property type="entry name" value="Aminoacid_DH-like_N_sf"/>
</dbReference>
<feature type="binding site" evidence="8">
    <location>
        <position position="79"/>
    </location>
    <ligand>
        <name>NADP(+)</name>
        <dbReference type="ChEBI" id="CHEBI:58349"/>
    </ligand>
</feature>
<dbReference type="InterPro" id="IPR013708">
    <property type="entry name" value="Shikimate_DH-bd_N"/>
</dbReference>
<comment type="caution">
    <text evidence="12">The sequence shown here is derived from an EMBL/GenBank/DDBJ whole genome shotgun (WGS) entry which is preliminary data.</text>
</comment>
<dbReference type="GO" id="GO:0005829">
    <property type="term" value="C:cytosol"/>
    <property type="evidence" value="ECO:0007669"/>
    <property type="project" value="TreeGrafter"/>
</dbReference>
<feature type="binding site" evidence="8">
    <location>
        <begin position="16"/>
        <end position="18"/>
    </location>
    <ligand>
        <name>shikimate</name>
        <dbReference type="ChEBI" id="CHEBI:36208"/>
    </ligand>
</feature>
<feature type="binding site" evidence="8">
    <location>
        <begin position="128"/>
        <end position="132"/>
    </location>
    <ligand>
        <name>NADP(+)</name>
        <dbReference type="ChEBI" id="CHEBI:58349"/>
    </ligand>
</feature>
<evidence type="ECO:0000256" key="4">
    <source>
        <dbReference type="ARBA" id="ARBA00022857"/>
    </source>
</evidence>
<feature type="binding site" evidence="8">
    <location>
        <position position="222"/>
    </location>
    <ligand>
        <name>shikimate</name>
        <dbReference type="ChEBI" id="CHEBI:36208"/>
    </ligand>
</feature>
<evidence type="ECO:0000256" key="1">
    <source>
        <dbReference type="ARBA" id="ARBA00004871"/>
    </source>
</evidence>
<dbReference type="Gene3D" id="3.40.50.720">
    <property type="entry name" value="NAD(P)-binding Rossmann-like Domain"/>
    <property type="match status" value="1"/>
</dbReference>
<evidence type="ECO:0000313" key="13">
    <source>
        <dbReference type="Proteomes" id="UP000656813"/>
    </source>
</evidence>
<comment type="pathway">
    <text evidence="1 8">Metabolic intermediate biosynthesis; chorismate biosynthesis; chorismate from D-erythrose 4-phosphate and phosphoenolpyruvate: step 4/7.</text>
</comment>
<dbReference type="Proteomes" id="UP000656813">
    <property type="component" value="Unassembled WGS sequence"/>
</dbReference>
<dbReference type="Pfam" id="PF18317">
    <property type="entry name" value="SDH_C"/>
    <property type="match status" value="1"/>
</dbReference>
<dbReference type="GO" id="GO:0050661">
    <property type="term" value="F:NADP binding"/>
    <property type="evidence" value="ECO:0007669"/>
    <property type="project" value="InterPro"/>
</dbReference>
<evidence type="ECO:0000259" key="10">
    <source>
        <dbReference type="Pfam" id="PF08501"/>
    </source>
</evidence>
<dbReference type="Pfam" id="PF01488">
    <property type="entry name" value="Shikimate_DH"/>
    <property type="match status" value="1"/>
</dbReference>
<feature type="binding site" evidence="8">
    <location>
        <position position="250"/>
    </location>
    <ligand>
        <name>shikimate</name>
        <dbReference type="ChEBI" id="CHEBI:36208"/>
    </ligand>
</feature>
<dbReference type="AlphaFoldDB" id="A0A8J3EN30"/>
<dbReference type="InterPro" id="IPR022893">
    <property type="entry name" value="Shikimate_DH_fam"/>
</dbReference>
<evidence type="ECO:0000256" key="5">
    <source>
        <dbReference type="ARBA" id="ARBA00023002"/>
    </source>
</evidence>
<dbReference type="UniPathway" id="UPA00053">
    <property type="reaction ID" value="UER00087"/>
</dbReference>
<feature type="binding site" evidence="8">
    <location>
        <position position="243"/>
    </location>
    <ligand>
        <name>NADP(+)</name>
        <dbReference type="ChEBI" id="CHEBI:58349"/>
    </ligand>
</feature>
<feature type="binding site" evidence="8">
    <location>
        <begin position="152"/>
        <end position="157"/>
    </location>
    <ligand>
        <name>NADP(+)</name>
        <dbReference type="ChEBI" id="CHEBI:58349"/>
    </ligand>
</feature>
<organism evidence="12 13">
    <name type="scientific">Pullulanibacillus pueri</name>
    <dbReference type="NCBI Taxonomy" id="1437324"/>
    <lineage>
        <taxon>Bacteria</taxon>
        <taxon>Bacillati</taxon>
        <taxon>Bacillota</taxon>
        <taxon>Bacilli</taxon>
        <taxon>Bacillales</taxon>
        <taxon>Sporolactobacillaceae</taxon>
        <taxon>Pullulanibacillus</taxon>
    </lineage>
</organism>
<dbReference type="EMBL" id="BMFV01000024">
    <property type="protein sequence ID" value="GGH84874.1"/>
    <property type="molecule type" value="Genomic_DNA"/>
</dbReference>
<proteinExistence type="inferred from homology"/>
<keyword evidence="13" id="KW-1185">Reference proteome</keyword>
<evidence type="ECO:0000313" key="12">
    <source>
        <dbReference type="EMBL" id="GGH84874.1"/>
    </source>
</evidence>
<evidence type="ECO:0000256" key="7">
    <source>
        <dbReference type="ARBA" id="ARBA00049442"/>
    </source>
</evidence>
<dbReference type="InterPro" id="IPR036291">
    <property type="entry name" value="NAD(P)-bd_dom_sf"/>
</dbReference>
<reference evidence="12" key="2">
    <citation type="submission" date="2020-09" db="EMBL/GenBank/DDBJ databases">
        <authorList>
            <person name="Sun Q."/>
            <person name="Zhou Y."/>
        </authorList>
    </citation>
    <scope>NUCLEOTIDE SEQUENCE</scope>
    <source>
        <strain evidence="12">CGMCC 1.12777</strain>
    </source>
</reference>
<feature type="domain" description="Shikimate dehydrogenase substrate binding N-terminal" evidence="10">
    <location>
        <begin position="8"/>
        <end position="90"/>
    </location>
</feature>
<evidence type="ECO:0000259" key="11">
    <source>
        <dbReference type="Pfam" id="PF18317"/>
    </source>
</evidence>
<feature type="domain" description="Quinate/shikimate 5-dehydrogenase/glutamyl-tRNA reductase" evidence="9">
    <location>
        <begin position="118"/>
        <end position="194"/>
    </location>
</feature>
<evidence type="ECO:0000256" key="6">
    <source>
        <dbReference type="ARBA" id="ARBA00023141"/>
    </source>
</evidence>
<gene>
    <name evidence="8 12" type="primary">aroE</name>
    <name evidence="12" type="ORF">GCM10007096_28950</name>
</gene>
<dbReference type="Pfam" id="PF08501">
    <property type="entry name" value="Shikimate_dh_N"/>
    <property type="match status" value="1"/>
</dbReference>
<name>A0A8J3EN30_9BACL</name>
<feature type="binding site" evidence="8">
    <location>
        <position position="63"/>
    </location>
    <ligand>
        <name>shikimate</name>
        <dbReference type="ChEBI" id="CHEBI:36208"/>
    </ligand>
</feature>
<dbReference type="InterPro" id="IPR011342">
    <property type="entry name" value="Shikimate_DH"/>
</dbReference>
<evidence type="ECO:0000256" key="3">
    <source>
        <dbReference type="ARBA" id="ARBA00022605"/>
    </source>
</evidence>
<evidence type="ECO:0000256" key="8">
    <source>
        <dbReference type="HAMAP-Rule" id="MF_00222"/>
    </source>
</evidence>
<sequence length="282" mass="30962">MGQSRLGVIGYPIKHSLSPVMHTSWFNKYKLDNRYEMLEVPPDTLKATVKKFRSPEWLGFNVTVPHKVAIFSLIDEVDEKAQLIGAVNTVINHGGKLTGTNTDGEGFIQSLLHAGFSLTDKVQALIIGAGGAARAVGFALAKSGIKRLDFTNRTQEKAEALSEVAKEFTASSALSLSQAEEGLADYQLVINATSVGMEPFPDHIPLSLRHVMPGTFCVDLIYKPLQTLWLKEADSKRCQTLNGLPMLVYQGALAFKHWFGNMPEVDGVETLLVEYLNGNKQE</sequence>
<feature type="domain" description="SDH C-terminal" evidence="11">
    <location>
        <begin position="243"/>
        <end position="269"/>
    </location>
</feature>
<keyword evidence="3 8" id="KW-0028">Amino-acid biosynthesis</keyword>
<keyword evidence="5 8" id="KW-0560">Oxidoreductase</keyword>
<dbReference type="GO" id="GO:0009073">
    <property type="term" value="P:aromatic amino acid family biosynthetic process"/>
    <property type="evidence" value="ECO:0007669"/>
    <property type="project" value="UniProtKB-KW"/>
</dbReference>
<feature type="binding site" evidence="8">
    <location>
        <position position="220"/>
    </location>
    <ligand>
        <name>NADP(+)</name>
        <dbReference type="ChEBI" id="CHEBI:58349"/>
    </ligand>
</feature>
<dbReference type="EC" id="1.1.1.25" evidence="2 8"/>
<feature type="binding site" evidence="8">
    <location>
        <position position="88"/>
    </location>
    <ligand>
        <name>shikimate</name>
        <dbReference type="ChEBI" id="CHEBI:36208"/>
    </ligand>
</feature>
<evidence type="ECO:0000256" key="2">
    <source>
        <dbReference type="ARBA" id="ARBA00012962"/>
    </source>
</evidence>
<reference evidence="12" key="1">
    <citation type="journal article" date="2014" name="Int. J. Syst. Evol. Microbiol.">
        <title>Complete genome sequence of Corynebacterium casei LMG S-19264T (=DSM 44701T), isolated from a smear-ripened cheese.</title>
        <authorList>
            <consortium name="US DOE Joint Genome Institute (JGI-PGF)"/>
            <person name="Walter F."/>
            <person name="Albersmeier A."/>
            <person name="Kalinowski J."/>
            <person name="Ruckert C."/>
        </authorList>
    </citation>
    <scope>NUCLEOTIDE SEQUENCE</scope>
    <source>
        <strain evidence="12">CGMCC 1.12777</strain>
    </source>
</reference>
<feature type="active site" description="Proton acceptor" evidence="8">
    <location>
        <position position="67"/>
    </location>
</feature>
<dbReference type="PANTHER" id="PTHR21089:SF1">
    <property type="entry name" value="BIFUNCTIONAL 3-DEHYDROQUINATE DEHYDRATASE_SHIKIMATE DEHYDROGENASE, CHLOROPLASTIC"/>
    <property type="match status" value="1"/>
</dbReference>
<comment type="subunit">
    <text evidence="8">Homodimer.</text>
</comment>
<dbReference type="CDD" id="cd01065">
    <property type="entry name" value="NAD_bind_Shikimate_DH"/>
    <property type="match status" value="1"/>
</dbReference>
<evidence type="ECO:0000259" key="9">
    <source>
        <dbReference type="Pfam" id="PF01488"/>
    </source>
</evidence>
<dbReference type="SUPFAM" id="SSF53223">
    <property type="entry name" value="Aminoacid dehydrogenase-like, N-terminal domain"/>
    <property type="match status" value="1"/>
</dbReference>
<comment type="catalytic activity">
    <reaction evidence="7 8">
        <text>shikimate + NADP(+) = 3-dehydroshikimate + NADPH + H(+)</text>
        <dbReference type="Rhea" id="RHEA:17737"/>
        <dbReference type="ChEBI" id="CHEBI:15378"/>
        <dbReference type="ChEBI" id="CHEBI:16630"/>
        <dbReference type="ChEBI" id="CHEBI:36208"/>
        <dbReference type="ChEBI" id="CHEBI:57783"/>
        <dbReference type="ChEBI" id="CHEBI:58349"/>
        <dbReference type="EC" id="1.1.1.25"/>
    </reaction>
</comment>
<keyword evidence="6 8" id="KW-0057">Aromatic amino acid biosynthesis</keyword>
<dbReference type="HAMAP" id="MF_00222">
    <property type="entry name" value="Shikimate_DH_AroE"/>
    <property type="match status" value="1"/>
</dbReference>